<proteinExistence type="predicted"/>
<comment type="caution">
    <text evidence="2">The sequence shown here is derived from an EMBL/GenBank/DDBJ whole genome shotgun (WGS) entry which is preliminary data.</text>
</comment>
<organism evidence="2 3">
    <name type="scientific">Crenichthys baileyi</name>
    <name type="common">White River springfish</name>
    <dbReference type="NCBI Taxonomy" id="28760"/>
    <lineage>
        <taxon>Eukaryota</taxon>
        <taxon>Metazoa</taxon>
        <taxon>Chordata</taxon>
        <taxon>Craniata</taxon>
        <taxon>Vertebrata</taxon>
        <taxon>Euteleostomi</taxon>
        <taxon>Actinopterygii</taxon>
        <taxon>Neopterygii</taxon>
        <taxon>Teleostei</taxon>
        <taxon>Neoteleostei</taxon>
        <taxon>Acanthomorphata</taxon>
        <taxon>Ovalentaria</taxon>
        <taxon>Atherinomorphae</taxon>
        <taxon>Cyprinodontiformes</taxon>
        <taxon>Goodeidae</taxon>
        <taxon>Crenichthys</taxon>
    </lineage>
</organism>
<protein>
    <submittedName>
        <fullName evidence="2">Uncharacterized protein</fullName>
    </submittedName>
</protein>
<dbReference type="EMBL" id="JAHHUM010002611">
    <property type="protein sequence ID" value="KAK5602560.1"/>
    <property type="molecule type" value="Genomic_DNA"/>
</dbReference>
<accession>A0AAV9R3F8</accession>
<sequence length="94" mass="10616">MLRRVIGTTPCCSSRESPFLLSYWLAYSGLYPLQETVLLFTCLPTHLCGNTHADTSSPSKETERNYCCLPHTSRRSPPQWKYKLPSSQTSISST</sequence>
<evidence type="ECO:0000313" key="2">
    <source>
        <dbReference type="EMBL" id="KAK5602560.1"/>
    </source>
</evidence>
<reference evidence="2 3" key="1">
    <citation type="submission" date="2021-06" db="EMBL/GenBank/DDBJ databases">
        <authorList>
            <person name="Palmer J.M."/>
        </authorList>
    </citation>
    <scope>NUCLEOTIDE SEQUENCE [LARGE SCALE GENOMIC DNA]</scope>
    <source>
        <strain evidence="2 3">MEX-2019</strain>
        <tissue evidence="2">Muscle</tissue>
    </source>
</reference>
<feature type="region of interest" description="Disordered" evidence="1">
    <location>
        <begin position="70"/>
        <end position="94"/>
    </location>
</feature>
<dbReference type="Proteomes" id="UP001311232">
    <property type="component" value="Unassembled WGS sequence"/>
</dbReference>
<dbReference type="AlphaFoldDB" id="A0AAV9R3F8"/>
<name>A0AAV9R3F8_9TELE</name>
<evidence type="ECO:0000256" key="1">
    <source>
        <dbReference type="SAM" id="MobiDB-lite"/>
    </source>
</evidence>
<feature type="compositionally biased region" description="Polar residues" evidence="1">
    <location>
        <begin position="85"/>
        <end position="94"/>
    </location>
</feature>
<gene>
    <name evidence="2" type="ORF">CRENBAI_009000</name>
</gene>
<keyword evidence="3" id="KW-1185">Reference proteome</keyword>
<evidence type="ECO:0000313" key="3">
    <source>
        <dbReference type="Proteomes" id="UP001311232"/>
    </source>
</evidence>